<dbReference type="KEGG" id="ncon:LC1Nh_0430"/>
<keyword evidence="2" id="KW-1185">Reference proteome</keyword>
<protein>
    <submittedName>
        <fullName evidence="1">Uncharacterized protein</fullName>
    </submittedName>
</protein>
<name>A0A5Q0UG03_9ARCH</name>
<dbReference type="AlphaFoldDB" id="A0A5Q0UG03"/>
<accession>A0A5Q0UG03</accession>
<evidence type="ECO:0000313" key="1">
    <source>
        <dbReference type="EMBL" id="QGA80331.1"/>
    </source>
</evidence>
<dbReference type="EMBL" id="CP040089">
    <property type="protein sequence ID" value="QGA80331.1"/>
    <property type="molecule type" value="Genomic_DNA"/>
</dbReference>
<dbReference type="Proteomes" id="UP000377803">
    <property type="component" value="Chromosome"/>
</dbReference>
<organism evidence="1 2">
    <name type="scientific">Candidatus Nanohalobium constans</name>
    <dbReference type="NCBI Taxonomy" id="2565781"/>
    <lineage>
        <taxon>Archaea</taxon>
        <taxon>Candidatus Nanohalarchaeota</taxon>
        <taxon>Candidatus Nanohalobia</taxon>
        <taxon>Candidatus Nanohalobiales</taxon>
        <taxon>Candidatus Nanohalobiaceae</taxon>
        <taxon>Candidatus Nanohalobium</taxon>
    </lineage>
</organism>
<reference evidence="2" key="1">
    <citation type="submission" date="2019-05" db="EMBL/GenBank/DDBJ databases">
        <title>Candidatus Nanohalobium constans, a novel model system to study the DPANN nano-sized archaea: genomic and physiological characterization of a nanoarchaeon co-cultured with its chitinotrophic host.</title>
        <authorList>
            <person name="La Cono V."/>
            <person name="Arcadi E."/>
            <person name="Crisafi F."/>
            <person name="Denaro R."/>
            <person name="La Spada G."/>
            <person name="Messina E."/>
            <person name="Smedile F."/>
            <person name="Toshchakov S.V."/>
            <person name="Shevchenko M.A."/>
            <person name="Golyshin P.N."/>
            <person name="Golyshina O.V."/>
            <person name="Ferrer M."/>
            <person name="Rohde M."/>
            <person name="Mushegian A."/>
            <person name="Sorokin D.Y."/>
            <person name="Giuliano L."/>
            <person name="Yakimov M.M."/>
        </authorList>
    </citation>
    <scope>NUCLEOTIDE SEQUENCE [LARGE SCALE GENOMIC DNA]</scope>
    <source>
        <strain evidence="2">LC1Nh</strain>
    </source>
</reference>
<gene>
    <name evidence="1" type="ORF">LC1Nh_0430</name>
</gene>
<evidence type="ECO:0000313" key="2">
    <source>
        <dbReference type="Proteomes" id="UP000377803"/>
    </source>
</evidence>
<dbReference type="GeneID" id="42364814"/>
<sequence length="120" mass="12817">MNIGEGTSGDLEITSSDTWYTISVPAGETWEFTTVGLSSGNRKGNAQNNHIKVGYEDSNGNNYVLVDPTDDMTPPVGASQFENNHSQSKTIPIDGDTMNGLSVRSSIGGYTLVWSAVRVS</sequence>
<proteinExistence type="predicted"/>
<dbReference type="RefSeq" id="WP_153550070.1">
    <property type="nucleotide sequence ID" value="NZ_CP040089.1"/>
</dbReference>